<comment type="caution">
    <text evidence="2">The sequence shown here is derived from an EMBL/GenBank/DDBJ whole genome shotgun (WGS) entry which is preliminary data.</text>
</comment>
<dbReference type="PANTHER" id="PTHR38705:SF1">
    <property type="entry name" value="PROTEIN RDS1"/>
    <property type="match status" value="1"/>
</dbReference>
<keyword evidence="1" id="KW-0732">Signal</keyword>
<accession>A0A8H3I100</accession>
<evidence type="ECO:0000313" key="2">
    <source>
        <dbReference type="EMBL" id="CAF9903025.1"/>
    </source>
</evidence>
<sequence length="307" mass="32243">MKFLASLALAGAAVAAPLTQRAGITDVDVLQFALVLEHLENVFYKGAIQKFSEADFAKAGFSDFYLRNLKFIAHDEESHVDLLEKGLTAAGSKPNQACTYSFPYTDVKSFVGLSGVLEGVGTSAYLGAAPAITSKDYLTIAGSILVTEAKHTSLQRYNLGQIAPENPYGTPLGPNEVFTLAAAFIKSCPAGNYALPFKAFPSLAAEIGTLPQVGQTHITAFSTKATVPAGAYLTFISGLDVTSVKATKDSKTGYYNAAVPESSFGQTYVVLTKADAKGVISDSNVIAGPAILEVCSGEPTLNFSDLK</sequence>
<name>A0A8H3I100_9LECA</name>
<feature type="signal peptide" evidence="1">
    <location>
        <begin position="1"/>
        <end position="15"/>
    </location>
</feature>
<dbReference type="AlphaFoldDB" id="A0A8H3I100"/>
<evidence type="ECO:0000313" key="3">
    <source>
        <dbReference type="Proteomes" id="UP000664169"/>
    </source>
</evidence>
<organism evidence="2 3">
    <name type="scientific">Gomphillus americanus</name>
    <dbReference type="NCBI Taxonomy" id="1940652"/>
    <lineage>
        <taxon>Eukaryota</taxon>
        <taxon>Fungi</taxon>
        <taxon>Dikarya</taxon>
        <taxon>Ascomycota</taxon>
        <taxon>Pezizomycotina</taxon>
        <taxon>Lecanoromycetes</taxon>
        <taxon>OSLEUM clade</taxon>
        <taxon>Ostropomycetidae</taxon>
        <taxon>Ostropales</taxon>
        <taxon>Graphidaceae</taxon>
        <taxon>Gomphilloideae</taxon>
        <taxon>Gomphillus</taxon>
    </lineage>
</organism>
<dbReference type="PANTHER" id="PTHR38705">
    <property type="entry name" value="PROTEIN RDS1"/>
    <property type="match status" value="1"/>
</dbReference>
<dbReference type="SUPFAM" id="SSF47240">
    <property type="entry name" value="Ferritin-like"/>
    <property type="match status" value="1"/>
</dbReference>
<dbReference type="Proteomes" id="UP000664169">
    <property type="component" value="Unassembled WGS sequence"/>
</dbReference>
<dbReference type="InterPro" id="IPR039254">
    <property type="entry name" value="Rds1"/>
</dbReference>
<evidence type="ECO:0000256" key="1">
    <source>
        <dbReference type="SAM" id="SignalP"/>
    </source>
</evidence>
<dbReference type="InterPro" id="IPR009078">
    <property type="entry name" value="Ferritin-like_SF"/>
</dbReference>
<keyword evidence="3" id="KW-1185">Reference proteome</keyword>
<dbReference type="EMBL" id="CAJPDQ010000001">
    <property type="protein sequence ID" value="CAF9903025.1"/>
    <property type="molecule type" value="Genomic_DNA"/>
</dbReference>
<proteinExistence type="predicted"/>
<dbReference type="OrthoDB" id="1001765at2759"/>
<gene>
    <name evidence="2" type="ORF">GOMPHAMPRED_000067</name>
</gene>
<dbReference type="Pfam" id="PF13668">
    <property type="entry name" value="Ferritin_2"/>
    <property type="match status" value="1"/>
</dbReference>
<reference evidence="2" key="1">
    <citation type="submission" date="2021-03" db="EMBL/GenBank/DDBJ databases">
        <authorList>
            <person name="Tagirdzhanova G."/>
        </authorList>
    </citation>
    <scope>NUCLEOTIDE SEQUENCE</scope>
</reference>
<feature type="chain" id="PRO_5034551710" evidence="1">
    <location>
        <begin position="16"/>
        <end position="307"/>
    </location>
</feature>
<protein>
    <submittedName>
        <fullName evidence="2">Uncharacterized protein</fullName>
    </submittedName>
</protein>